<evidence type="ECO:0000256" key="4">
    <source>
        <dbReference type="ARBA" id="ARBA00022679"/>
    </source>
</evidence>
<keyword evidence="3 10" id="KW-0328">Glycosyltransferase</keyword>
<reference evidence="11" key="1">
    <citation type="submission" date="2017-06" db="EMBL/GenBank/DDBJ databases">
        <authorList>
            <person name="Varghese N."/>
            <person name="Submissions S."/>
        </authorList>
    </citation>
    <scope>NUCLEOTIDE SEQUENCE [LARGE SCALE GENOMIC DNA]</scope>
    <source>
        <strain evidence="11">DSM 28041</strain>
    </source>
</reference>
<dbReference type="Proteomes" id="UP000198310">
    <property type="component" value="Unassembled WGS sequence"/>
</dbReference>
<evidence type="ECO:0000256" key="1">
    <source>
        <dbReference type="ARBA" id="ARBA00004651"/>
    </source>
</evidence>
<name>A0A238Y0L1_9BACT</name>
<feature type="transmembrane region" description="Helical" evidence="8">
    <location>
        <begin position="98"/>
        <end position="117"/>
    </location>
</feature>
<feature type="transmembrane region" description="Helical" evidence="8">
    <location>
        <begin position="266"/>
        <end position="283"/>
    </location>
</feature>
<dbReference type="Pfam" id="PF13231">
    <property type="entry name" value="PMT_2"/>
    <property type="match status" value="1"/>
</dbReference>
<keyword evidence="7 8" id="KW-0472">Membrane</keyword>
<accession>A0A238Y0L1</accession>
<evidence type="ECO:0000256" key="8">
    <source>
        <dbReference type="SAM" id="Phobius"/>
    </source>
</evidence>
<keyword evidence="11" id="KW-1185">Reference proteome</keyword>
<dbReference type="RefSeq" id="WP_089332862.1">
    <property type="nucleotide sequence ID" value="NZ_FZNS01000004.1"/>
</dbReference>
<gene>
    <name evidence="10" type="ORF">SAMN06269173_104509</name>
</gene>
<dbReference type="AlphaFoldDB" id="A0A238Y0L1"/>
<dbReference type="EMBL" id="FZNS01000004">
    <property type="protein sequence ID" value="SNR64144.1"/>
    <property type="molecule type" value="Genomic_DNA"/>
</dbReference>
<keyword evidence="4 10" id="KW-0808">Transferase</keyword>
<feature type="transmembrane region" description="Helical" evidence="8">
    <location>
        <begin position="288"/>
        <end position="305"/>
    </location>
</feature>
<evidence type="ECO:0000313" key="10">
    <source>
        <dbReference type="EMBL" id="SNR64144.1"/>
    </source>
</evidence>
<sequence>MKPSRLLPLLLAVLKFASGFLLASRAYELHRDEYLYLNYGQHLAWGYIEVPPLTALQSWVTLQLGGGYFWVKFWPFLWGSLTVYLVARAAQRLGGSGWAVGLAGLCYLLGGFARLNFLFQPNSLEVLAFTLVSYLLICYRQKERAGLLLGMGAVLGLGLLNKYSALFFIGALMVSLLLTDLRRLLLTRALWMGAGVAALVWLPNVLWQLQHGIPFLHHMQELHDTQLVNVSGADFWKDQLLMCLPALWVWVPGLVALLVYRPLLPYRVLGLIYCLGLLLLTVLHGKSYYALGYYPVLFAAGAVWWERQLEGWPRGQRWLRPALLLLPVLLLVPLLPMTFTLFAPARMQQVGEAYRGSGALRWEDGRDHSLPQDFADMLGWQELAGKTWWVYQQLPPETRNQTLILTANYGQAGAINYYNRSRPMPSAHSFNGSYLLWFPRRPARPWSYLLIIDDEVPDADLFPHFRTLRQVAQVQNAYAREQSAAIYLGTAPDAAILARIYREHAAAKALWESKRP</sequence>
<dbReference type="InterPro" id="IPR038731">
    <property type="entry name" value="RgtA/B/C-like"/>
</dbReference>
<feature type="transmembrane region" description="Helical" evidence="8">
    <location>
        <begin position="146"/>
        <end position="177"/>
    </location>
</feature>
<dbReference type="PANTHER" id="PTHR33908">
    <property type="entry name" value="MANNOSYLTRANSFERASE YKCB-RELATED"/>
    <property type="match status" value="1"/>
</dbReference>
<evidence type="ECO:0000256" key="7">
    <source>
        <dbReference type="ARBA" id="ARBA00023136"/>
    </source>
</evidence>
<keyword evidence="6 8" id="KW-1133">Transmembrane helix</keyword>
<dbReference type="GO" id="GO:0009103">
    <property type="term" value="P:lipopolysaccharide biosynthetic process"/>
    <property type="evidence" value="ECO:0007669"/>
    <property type="project" value="UniProtKB-ARBA"/>
</dbReference>
<keyword evidence="2" id="KW-1003">Cell membrane</keyword>
<dbReference type="GO" id="GO:0016763">
    <property type="term" value="F:pentosyltransferase activity"/>
    <property type="evidence" value="ECO:0007669"/>
    <property type="project" value="TreeGrafter"/>
</dbReference>
<dbReference type="PANTHER" id="PTHR33908:SF11">
    <property type="entry name" value="MEMBRANE PROTEIN"/>
    <property type="match status" value="1"/>
</dbReference>
<organism evidence="10 11">
    <name type="scientific">Hymenobacter mucosus</name>
    <dbReference type="NCBI Taxonomy" id="1411120"/>
    <lineage>
        <taxon>Bacteria</taxon>
        <taxon>Pseudomonadati</taxon>
        <taxon>Bacteroidota</taxon>
        <taxon>Cytophagia</taxon>
        <taxon>Cytophagales</taxon>
        <taxon>Hymenobacteraceae</taxon>
        <taxon>Hymenobacter</taxon>
    </lineage>
</organism>
<dbReference type="GO" id="GO:0005886">
    <property type="term" value="C:plasma membrane"/>
    <property type="evidence" value="ECO:0007669"/>
    <property type="project" value="UniProtKB-SubCell"/>
</dbReference>
<protein>
    <submittedName>
        <fullName evidence="10">Dolichyl-phosphate-mannose-protein mannosyltransferase</fullName>
    </submittedName>
</protein>
<evidence type="ECO:0000256" key="5">
    <source>
        <dbReference type="ARBA" id="ARBA00022692"/>
    </source>
</evidence>
<evidence type="ECO:0000256" key="2">
    <source>
        <dbReference type="ARBA" id="ARBA00022475"/>
    </source>
</evidence>
<feature type="transmembrane region" description="Helical" evidence="8">
    <location>
        <begin position="67"/>
        <end position="86"/>
    </location>
</feature>
<comment type="subcellular location">
    <subcellularLocation>
        <location evidence="1">Cell membrane</location>
        <topology evidence="1">Multi-pass membrane protein</topology>
    </subcellularLocation>
</comment>
<evidence type="ECO:0000256" key="6">
    <source>
        <dbReference type="ARBA" id="ARBA00022989"/>
    </source>
</evidence>
<evidence type="ECO:0000259" key="9">
    <source>
        <dbReference type="Pfam" id="PF13231"/>
    </source>
</evidence>
<proteinExistence type="predicted"/>
<feature type="transmembrane region" description="Helical" evidence="8">
    <location>
        <begin position="325"/>
        <end position="345"/>
    </location>
</feature>
<evidence type="ECO:0000256" key="3">
    <source>
        <dbReference type="ARBA" id="ARBA00022676"/>
    </source>
</evidence>
<feature type="transmembrane region" description="Helical" evidence="8">
    <location>
        <begin position="189"/>
        <end position="209"/>
    </location>
</feature>
<feature type="transmembrane region" description="Helical" evidence="8">
    <location>
        <begin position="240"/>
        <end position="260"/>
    </location>
</feature>
<keyword evidence="5 8" id="KW-0812">Transmembrane</keyword>
<feature type="domain" description="Glycosyltransferase RgtA/B/C/D-like" evidence="9">
    <location>
        <begin position="50"/>
        <end position="207"/>
    </location>
</feature>
<evidence type="ECO:0000313" key="11">
    <source>
        <dbReference type="Proteomes" id="UP000198310"/>
    </source>
</evidence>
<dbReference type="InterPro" id="IPR050297">
    <property type="entry name" value="LipidA_mod_glycosyltrf_83"/>
</dbReference>